<evidence type="ECO:0000313" key="2">
    <source>
        <dbReference type="Proteomes" id="UP001148737"/>
    </source>
</evidence>
<gene>
    <name evidence="1" type="ORF">NLG97_g6551</name>
</gene>
<dbReference type="EMBL" id="JANAKD010000882">
    <property type="protein sequence ID" value="KAJ3486755.1"/>
    <property type="molecule type" value="Genomic_DNA"/>
</dbReference>
<comment type="caution">
    <text evidence="1">The sequence shown here is derived from an EMBL/GenBank/DDBJ whole genome shotgun (WGS) entry which is preliminary data.</text>
</comment>
<protein>
    <submittedName>
        <fullName evidence="1">Uncharacterized protein</fullName>
    </submittedName>
</protein>
<accession>A0ACC1QQY4</accession>
<dbReference type="Proteomes" id="UP001148737">
    <property type="component" value="Unassembled WGS sequence"/>
</dbReference>
<keyword evidence="2" id="KW-1185">Reference proteome</keyword>
<name>A0ACC1QQY4_9HYPO</name>
<evidence type="ECO:0000313" key="1">
    <source>
        <dbReference type="EMBL" id="KAJ3486755.1"/>
    </source>
</evidence>
<organism evidence="1 2">
    <name type="scientific">Lecanicillium saksenae</name>
    <dbReference type="NCBI Taxonomy" id="468837"/>
    <lineage>
        <taxon>Eukaryota</taxon>
        <taxon>Fungi</taxon>
        <taxon>Dikarya</taxon>
        <taxon>Ascomycota</taxon>
        <taxon>Pezizomycotina</taxon>
        <taxon>Sordariomycetes</taxon>
        <taxon>Hypocreomycetidae</taxon>
        <taxon>Hypocreales</taxon>
        <taxon>Cordycipitaceae</taxon>
        <taxon>Lecanicillium</taxon>
    </lineage>
</organism>
<reference evidence="1" key="1">
    <citation type="submission" date="2022-07" db="EMBL/GenBank/DDBJ databases">
        <title>Genome Sequence of Lecanicillium saksenae.</title>
        <authorList>
            <person name="Buettner E."/>
        </authorList>
    </citation>
    <scope>NUCLEOTIDE SEQUENCE</scope>
    <source>
        <strain evidence="1">VT-O1</strain>
    </source>
</reference>
<proteinExistence type="predicted"/>
<sequence length="191" mass="20998">MPPQLRTTRTRSAPAAECYLTLHWACLVVSLFLVATGLEAKLEGFAHRRDPQLMQRARRGIRWRRVARESADASPLSPNSGDVSKVPLRRWPLAVPTSYPLSVLPPAHQTLPAVECARKGLKAGEGEGQGSQAGQAPRRHLFASAGAAATAAEKVERSSRAEAGRRLHTPESLLNIWCRRLFQTAFPLHRT</sequence>